<dbReference type="OrthoDB" id="8421690at2"/>
<sequence>MLTSSTTSCALLPSSGGLIWTVTVTSITTPPTMTDTIAHLEAARLQVPQTKEKFDDWTSFLRASVERDWRSSEWNQSAWFFHGDPENVHTRLYRCSTPTCPLLSSVRGGRCATCYAHLRRHDGNEASLLKSIPNRVNTRRTGDEEELCVVVSPTARCQRTVQYGVLCMSHHETWRQTAKKSGVSAADWARSGVPAPLASTGTCSVPLCGRSRAWLNTSLCPAHRAQYLQRAKETSDVAATPLPEEVFAATTPPIHARGNFSLIGLSESIRLEVLVSLQTEDRAGYMIDPQGMVRLLPVLALAKSSLLEPGFEAEMMGFDRAKNTSRAAMVRRMFVTLKYLRDQFEGVDPTAGDLWDSYLTELPTERQRRDKYVQTNGEQKWLSKRHLVDFTPIRQVWLRELAKTWAREIRPDVTRVRLAIIGFSVLSDAIAERADGVDPSTAGALDIQRAMALLVRLKSKSGERYSSGRQSVILTALRRALRYLWGAGHMQGVSPGFVVDPEEGIARTKTPRTVMALPNRVVVALVDAIPKLPLASGQLGSLINAETLLHMHKTALELLAETGRRPNEVCSLKVGCVVENAPDWGETSGGFTLTYDNHKAGREGRTVPIGADLARRVLEWEAHRQTLSLPDGFDEWLFPSPSAGRRDANGHLTTGGLKRALKRLVASVPWLDSDVPDKKTGGYVRFTGRLIPYSFRHSYAQRHADAGVGVEALAELMDHKSTSTTLNYFEVSEKRKREAAQTLAPLAMTRHGAPAPFDSAVAYEIAAVAVPFGGCVEPSNVKAGGTACPIRFQCAGCDMYRPDPSYLPAIETHVRSIRASLQMVRIAGTAAPWVIQNMVEEIAAYEKVIEEMNRRLAEFTDEERQAIADSSVAMRKLREQRPLIPLRVIR</sequence>
<dbReference type="InterPro" id="IPR011010">
    <property type="entry name" value="DNA_brk_join_enz"/>
</dbReference>
<dbReference type="InterPro" id="IPR002104">
    <property type="entry name" value="Integrase_catalytic"/>
</dbReference>
<name>A0A4Y5YSU0_9MICO</name>
<dbReference type="AlphaFoldDB" id="A0A4Y5YSU0"/>
<feature type="domain" description="Tyr recombinase" evidence="3">
    <location>
        <begin position="528"/>
        <end position="741"/>
    </location>
</feature>
<dbReference type="SUPFAM" id="SSF56349">
    <property type="entry name" value="DNA breaking-rejoining enzymes"/>
    <property type="match status" value="1"/>
</dbReference>
<organism evidence="4 5">
    <name type="scientific">Microbacterium foliorum</name>
    <dbReference type="NCBI Taxonomy" id="104336"/>
    <lineage>
        <taxon>Bacteria</taxon>
        <taxon>Bacillati</taxon>
        <taxon>Actinomycetota</taxon>
        <taxon>Actinomycetes</taxon>
        <taxon>Micrococcales</taxon>
        <taxon>Microbacteriaceae</taxon>
        <taxon>Microbacterium</taxon>
    </lineage>
</organism>
<keyword evidence="1" id="KW-0233">DNA recombination</keyword>
<accession>A0A4Y5YSU0</accession>
<dbReference type="EMBL" id="CP041040">
    <property type="protein sequence ID" value="QDE35566.1"/>
    <property type="molecule type" value="Genomic_DNA"/>
</dbReference>
<dbReference type="GO" id="GO:0015074">
    <property type="term" value="P:DNA integration"/>
    <property type="evidence" value="ECO:0007669"/>
    <property type="project" value="InterPro"/>
</dbReference>
<evidence type="ECO:0000256" key="1">
    <source>
        <dbReference type="ARBA" id="ARBA00023172"/>
    </source>
</evidence>
<dbReference type="Proteomes" id="UP000316125">
    <property type="component" value="Chromosome"/>
</dbReference>
<reference evidence="4 5" key="1">
    <citation type="submission" date="2019-06" db="EMBL/GenBank/DDBJ databases">
        <title>Complete genome of Microbacterium foliorum M2.</title>
        <authorList>
            <person name="Cao G."/>
        </authorList>
    </citation>
    <scope>NUCLEOTIDE SEQUENCE [LARGE SCALE GENOMIC DNA]</scope>
    <source>
        <strain evidence="4 5">M2</strain>
    </source>
</reference>
<dbReference type="Pfam" id="PF00589">
    <property type="entry name" value="Phage_integrase"/>
    <property type="match status" value="1"/>
</dbReference>
<dbReference type="PROSITE" id="PS51898">
    <property type="entry name" value="TYR_RECOMBINASE"/>
    <property type="match status" value="1"/>
</dbReference>
<dbReference type="Gene3D" id="1.10.443.10">
    <property type="entry name" value="Intergrase catalytic core"/>
    <property type="match status" value="1"/>
</dbReference>
<evidence type="ECO:0000313" key="4">
    <source>
        <dbReference type="EMBL" id="QDE35566.1"/>
    </source>
</evidence>
<keyword evidence="2" id="KW-0175">Coiled coil</keyword>
<dbReference type="GO" id="GO:0003677">
    <property type="term" value="F:DNA binding"/>
    <property type="evidence" value="ECO:0007669"/>
    <property type="project" value="InterPro"/>
</dbReference>
<dbReference type="PANTHER" id="PTHR30349">
    <property type="entry name" value="PHAGE INTEGRASE-RELATED"/>
    <property type="match status" value="1"/>
</dbReference>
<feature type="coiled-coil region" evidence="2">
    <location>
        <begin position="835"/>
        <end position="869"/>
    </location>
</feature>
<gene>
    <name evidence="4" type="ORF">FIV50_12685</name>
</gene>
<dbReference type="GO" id="GO:0006310">
    <property type="term" value="P:DNA recombination"/>
    <property type="evidence" value="ECO:0007669"/>
    <property type="project" value="UniProtKB-KW"/>
</dbReference>
<evidence type="ECO:0000313" key="5">
    <source>
        <dbReference type="Proteomes" id="UP000316125"/>
    </source>
</evidence>
<evidence type="ECO:0000256" key="2">
    <source>
        <dbReference type="SAM" id="Coils"/>
    </source>
</evidence>
<dbReference type="InterPro" id="IPR050090">
    <property type="entry name" value="Tyrosine_recombinase_XerCD"/>
</dbReference>
<dbReference type="InterPro" id="IPR013762">
    <property type="entry name" value="Integrase-like_cat_sf"/>
</dbReference>
<proteinExistence type="predicted"/>
<evidence type="ECO:0000259" key="3">
    <source>
        <dbReference type="PROSITE" id="PS51898"/>
    </source>
</evidence>
<dbReference type="CDD" id="cd00397">
    <property type="entry name" value="DNA_BRE_C"/>
    <property type="match status" value="1"/>
</dbReference>
<protein>
    <recommendedName>
        <fullName evidence="3">Tyr recombinase domain-containing protein</fullName>
    </recommendedName>
</protein>